<dbReference type="PANTHER" id="PTHR47123:SF6">
    <property type="entry name" value="F-BOX PROTEIN SKIP23-LIKE ISOFORM X1"/>
    <property type="match status" value="1"/>
</dbReference>
<evidence type="ECO:0000256" key="1">
    <source>
        <dbReference type="SAM" id="MobiDB-lite"/>
    </source>
</evidence>
<dbReference type="Gramene" id="AUR62028662-RA">
    <property type="protein sequence ID" value="AUR62028662-RA:cds"/>
    <property type="gene ID" value="AUR62028662"/>
</dbReference>
<dbReference type="Proteomes" id="UP000596660">
    <property type="component" value="Unplaced"/>
</dbReference>
<dbReference type="InterPro" id="IPR036047">
    <property type="entry name" value="F-box-like_dom_sf"/>
</dbReference>
<keyword evidence="4" id="KW-1185">Reference proteome</keyword>
<dbReference type="EnsemblPlants" id="AUR62028662-RA">
    <property type="protein sequence ID" value="AUR62028662-RA:cds"/>
    <property type="gene ID" value="AUR62028662"/>
</dbReference>
<name>A0A803MFR8_CHEQI</name>
<dbReference type="Pfam" id="PF12937">
    <property type="entry name" value="F-box-like"/>
    <property type="match status" value="1"/>
</dbReference>
<accession>A0A803MFR8</accession>
<organism evidence="3 4">
    <name type="scientific">Chenopodium quinoa</name>
    <name type="common">Quinoa</name>
    <dbReference type="NCBI Taxonomy" id="63459"/>
    <lineage>
        <taxon>Eukaryota</taxon>
        <taxon>Viridiplantae</taxon>
        <taxon>Streptophyta</taxon>
        <taxon>Embryophyta</taxon>
        <taxon>Tracheophyta</taxon>
        <taxon>Spermatophyta</taxon>
        <taxon>Magnoliopsida</taxon>
        <taxon>eudicotyledons</taxon>
        <taxon>Gunneridae</taxon>
        <taxon>Pentapetalae</taxon>
        <taxon>Caryophyllales</taxon>
        <taxon>Chenopodiaceae</taxon>
        <taxon>Chenopodioideae</taxon>
        <taxon>Atripliceae</taxon>
        <taxon>Chenopodium</taxon>
    </lineage>
</organism>
<dbReference type="InterPro" id="IPR051304">
    <property type="entry name" value="SCF_F-box_domain"/>
</dbReference>
<feature type="region of interest" description="Disordered" evidence="1">
    <location>
        <begin position="348"/>
        <end position="369"/>
    </location>
</feature>
<dbReference type="Gene3D" id="1.20.1280.50">
    <property type="match status" value="1"/>
</dbReference>
<proteinExistence type="predicted"/>
<dbReference type="SUPFAM" id="SSF81383">
    <property type="entry name" value="F-box domain"/>
    <property type="match status" value="1"/>
</dbReference>
<reference evidence="3" key="2">
    <citation type="submission" date="2021-03" db="UniProtKB">
        <authorList>
            <consortium name="EnsemblPlants"/>
        </authorList>
    </citation>
    <scope>IDENTIFICATION</scope>
</reference>
<protein>
    <recommendedName>
        <fullName evidence="2">F-box domain-containing protein</fullName>
    </recommendedName>
</protein>
<feature type="domain" description="F-box" evidence="2">
    <location>
        <begin position="14"/>
        <end position="47"/>
    </location>
</feature>
<evidence type="ECO:0000259" key="2">
    <source>
        <dbReference type="Pfam" id="PF12937"/>
    </source>
</evidence>
<reference evidence="3" key="1">
    <citation type="journal article" date="2017" name="Nature">
        <title>The genome of Chenopodium quinoa.</title>
        <authorList>
            <person name="Jarvis D.E."/>
            <person name="Ho Y.S."/>
            <person name="Lightfoot D.J."/>
            <person name="Schmoeckel S.M."/>
            <person name="Li B."/>
            <person name="Borm T.J.A."/>
            <person name="Ohyanagi H."/>
            <person name="Mineta K."/>
            <person name="Michell C.T."/>
            <person name="Saber N."/>
            <person name="Kharbatia N.M."/>
            <person name="Rupper R.R."/>
            <person name="Sharp A.R."/>
            <person name="Dally N."/>
            <person name="Boughton B.A."/>
            <person name="Woo Y.H."/>
            <person name="Gao G."/>
            <person name="Schijlen E.G.W.M."/>
            <person name="Guo X."/>
            <person name="Momin A.A."/>
            <person name="Negrao S."/>
            <person name="Al-Babili S."/>
            <person name="Gehring C."/>
            <person name="Roessner U."/>
            <person name="Jung C."/>
            <person name="Murphy K."/>
            <person name="Arold S.T."/>
            <person name="Gojobori T."/>
            <person name="van der Linden C.G."/>
            <person name="van Loo E.N."/>
            <person name="Jellen E.N."/>
            <person name="Maughan P.J."/>
            <person name="Tester M."/>
        </authorList>
    </citation>
    <scope>NUCLEOTIDE SEQUENCE [LARGE SCALE GENOMIC DNA]</scope>
    <source>
        <strain evidence="3">cv. PI 614886</strain>
    </source>
</reference>
<dbReference type="AlphaFoldDB" id="A0A803MFR8"/>
<sequence>MEMQQRNHLHKPDWSNLPTEILQLIAQFLLKPMNLKNFRLVCKNWHFSTLISAFLPRTIISDVPEKVISSSILLLRPHNSPHLNPLIVLAVEPIKGVIKLFSPFTRTLLVNLPENLDLACFRSTRLATAYHVVDDNYEPDMFSSCPYIKVLITWSSPTIPSSRHCCMLTLSDGGKMLKSKPFTEHNVNGKRSPCENADDVVSFLVIDCTFCGKVRRRKRLAVLKSSSAERFLMIVPVNGEGRNLHFKVYMWTRDTYQCVWSEVTSFGKADQVLFVCRYYCFFAAAGKVGNELAVYSLVGQDFYSMPAECYPGFPVILLQSPPPWILPNASSCLQPQFQSGLEEVKMIQQPDSNKEDSQVEESESEHKDQTIDIISTNAAGVQTTSSPVVNDIEHVAEEVMETERLGDTTIQAHHMEHLVQASVKKVVTVKFQGLDVESDHLSV</sequence>
<evidence type="ECO:0000313" key="4">
    <source>
        <dbReference type="Proteomes" id="UP000596660"/>
    </source>
</evidence>
<dbReference type="InterPro" id="IPR001810">
    <property type="entry name" value="F-box_dom"/>
</dbReference>
<dbReference type="PANTHER" id="PTHR47123">
    <property type="entry name" value="F-BOX PROTEIN SKIP23"/>
    <property type="match status" value="1"/>
</dbReference>
<evidence type="ECO:0000313" key="3">
    <source>
        <dbReference type="EnsemblPlants" id="AUR62028662-RA:cds"/>
    </source>
</evidence>